<reference evidence="2" key="1">
    <citation type="journal article" date="2020" name="Stud. Mycol.">
        <title>101 Dothideomycetes genomes: a test case for predicting lifestyles and emergence of pathogens.</title>
        <authorList>
            <person name="Haridas S."/>
            <person name="Albert R."/>
            <person name="Binder M."/>
            <person name="Bloem J."/>
            <person name="Labutti K."/>
            <person name="Salamov A."/>
            <person name="Andreopoulos B."/>
            <person name="Baker S."/>
            <person name="Barry K."/>
            <person name="Bills G."/>
            <person name="Bluhm B."/>
            <person name="Cannon C."/>
            <person name="Castanera R."/>
            <person name="Culley D."/>
            <person name="Daum C."/>
            <person name="Ezra D."/>
            <person name="Gonzalez J."/>
            <person name="Henrissat B."/>
            <person name="Kuo A."/>
            <person name="Liang C."/>
            <person name="Lipzen A."/>
            <person name="Lutzoni F."/>
            <person name="Magnuson J."/>
            <person name="Mondo S."/>
            <person name="Nolan M."/>
            <person name="Ohm R."/>
            <person name="Pangilinan J."/>
            <person name="Park H.-J."/>
            <person name="Ramirez L."/>
            <person name="Alfaro M."/>
            <person name="Sun H."/>
            <person name="Tritt A."/>
            <person name="Yoshinaga Y."/>
            <person name="Zwiers L.-H."/>
            <person name="Turgeon B."/>
            <person name="Goodwin S."/>
            <person name="Spatafora J."/>
            <person name="Crous P."/>
            <person name="Grigoriev I."/>
        </authorList>
    </citation>
    <scope>NUCLEOTIDE SEQUENCE</scope>
    <source>
        <strain evidence="2">ATCC 74209</strain>
    </source>
</reference>
<keyword evidence="1" id="KW-0472">Membrane</keyword>
<keyword evidence="3" id="KW-1185">Reference proteome</keyword>
<feature type="transmembrane region" description="Helical" evidence="1">
    <location>
        <begin position="219"/>
        <end position="238"/>
    </location>
</feature>
<evidence type="ECO:0000313" key="3">
    <source>
        <dbReference type="Proteomes" id="UP000799536"/>
    </source>
</evidence>
<dbReference type="Proteomes" id="UP000799536">
    <property type="component" value="Unassembled WGS sequence"/>
</dbReference>
<sequence length="300" mass="33515">MPRGIASNADLEIRRIAPIAGTGAATEHLQLGMSERQWRLRLKVRNVQRMPERMSMGRIPSVHGRAGWNNLGYYPSKAQWGWQKLCALAVEEEYQYCASAPIQYGLPQYKENLFEALSISERGQAYQEKNSIILDDKRASECYICTNPYGNHGNNVSKKRDDLMWVKRCLATLAGALSALHANYISTPSASAASIGLHPRLKEIVDAFFPFGNDTPSNGVSRTVIAGIVYTVCMMCLYQANWRDRFQDHFLMAGIVCGVLVGLCTHMDLLHMVLAILSCAILGALSVSGVVHWAFRKWCW</sequence>
<feature type="transmembrane region" description="Helical" evidence="1">
    <location>
        <begin position="250"/>
        <end position="269"/>
    </location>
</feature>
<evidence type="ECO:0000256" key="1">
    <source>
        <dbReference type="SAM" id="Phobius"/>
    </source>
</evidence>
<accession>A0A9P4JP58</accession>
<comment type="caution">
    <text evidence="2">The sequence shown here is derived from an EMBL/GenBank/DDBJ whole genome shotgun (WGS) entry which is preliminary data.</text>
</comment>
<dbReference type="EMBL" id="ML993916">
    <property type="protein sequence ID" value="KAF2203011.1"/>
    <property type="molecule type" value="Genomic_DNA"/>
</dbReference>
<gene>
    <name evidence="2" type="ORF">GQ43DRAFT_470368</name>
</gene>
<keyword evidence="1" id="KW-0812">Transmembrane</keyword>
<keyword evidence="1" id="KW-1133">Transmembrane helix</keyword>
<dbReference type="AlphaFoldDB" id="A0A9P4JP58"/>
<feature type="transmembrane region" description="Helical" evidence="1">
    <location>
        <begin position="275"/>
        <end position="295"/>
    </location>
</feature>
<proteinExistence type="predicted"/>
<protein>
    <submittedName>
        <fullName evidence="2">Uncharacterized protein</fullName>
    </submittedName>
</protein>
<organism evidence="2 3">
    <name type="scientific">Delitschia confertaspora ATCC 74209</name>
    <dbReference type="NCBI Taxonomy" id="1513339"/>
    <lineage>
        <taxon>Eukaryota</taxon>
        <taxon>Fungi</taxon>
        <taxon>Dikarya</taxon>
        <taxon>Ascomycota</taxon>
        <taxon>Pezizomycotina</taxon>
        <taxon>Dothideomycetes</taxon>
        <taxon>Pleosporomycetidae</taxon>
        <taxon>Pleosporales</taxon>
        <taxon>Delitschiaceae</taxon>
        <taxon>Delitschia</taxon>
    </lineage>
</organism>
<dbReference type="OrthoDB" id="3788032at2759"/>
<name>A0A9P4JP58_9PLEO</name>
<evidence type="ECO:0000313" key="2">
    <source>
        <dbReference type="EMBL" id="KAF2203011.1"/>
    </source>
</evidence>